<protein>
    <submittedName>
        <fullName evidence="2">Uncharacterized membrane protein</fullName>
    </submittedName>
</protein>
<dbReference type="OrthoDB" id="1551288at2"/>
<evidence type="ECO:0000256" key="1">
    <source>
        <dbReference type="SAM" id="SignalP"/>
    </source>
</evidence>
<sequence>MNKQILAASALTALLGATLAIPALAAEQEKCFGIAKAGQNDCKGNSHSCAGQASKDSDPKEFKAVAAGTCVKMGGTLKAM</sequence>
<dbReference type="STRING" id="1121001.SAMN02745857_04166"/>
<evidence type="ECO:0000313" key="3">
    <source>
        <dbReference type="Proteomes" id="UP000192761"/>
    </source>
</evidence>
<proteinExistence type="predicted"/>
<name>A0A1W1Y115_9NEIS</name>
<dbReference type="AlphaFoldDB" id="A0A1W1Y115"/>
<reference evidence="2 3" key="1">
    <citation type="submission" date="2017-04" db="EMBL/GenBank/DDBJ databases">
        <authorList>
            <person name="Afonso C.L."/>
            <person name="Miller P.J."/>
            <person name="Scott M.A."/>
            <person name="Spackman E."/>
            <person name="Goraichik I."/>
            <person name="Dimitrov K.M."/>
            <person name="Suarez D.L."/>
            <person name="Swayne D.E."/>
        </authorList>
    </citation>
    <scope>NUCLEOTIDE SEQUENCE [LARGE SCALE GENOMIC DNA]</scope>
    <source>
        <strain evidence="2 3">DSM 23236</strain>
    </source>
</reference>
<accession>A0A1W1Y115</accession>
<keyword evidence="3" id="KW-1185">Reference proteome</keyword>
<keyword evidence="1" id="KW-0732">Signal</keyword>
<feature type="chain" id="PRO_5012732262" evidence="1">
    <location>
        <begin position="26"/>
        <end position="80"/>
    </location>
</feature>
<organism evidence="2 3">
    <name type="scientific">Andreprevotia lacus DSM 23236</name>
    <dbReference type="NCBI Taxonomy" id="1121001"/>
    <lineage>
        <taxon>Bacteria</taxon>
        <taxon>Pseudomonadati</taxon>
        <taxon>Pseudomonadota</taxon>
        <taxon>Betaproteobacteria</taxon>
        <taxon>Neisseriales</taxon>
        <taxon>Chitinibacteraceae</taxon>
        <taxon>Andreprevotia</taxon>
    </lineage>
</organism>
<dbReference type="RefSeq" id="WP_084093075.1">
    <property type="nucleotide sequence ID" value="NZ_FWXD01000046.1"/>
</dbReference>
<dbReference type="Pfam" id="PF10048">
    <property type="entry name" value="DUF2282"/>
    <property type="match status" value="1"/>
</dbReference>
<dbReference type="Proteomes" id="UP000192761">
    <property type="component" value="Unassembled WGS sequence"/>
</dbReference>
<feature type="signal peptide" evidence="1">
    <location>
        <begin position="1"/>
        <end position="25"/>
    </location>
</feature>
<evidence type="ECO:0000313" key="2">
    <source>
        <dbReference type="EMBL" id="SMC29825.1"/>
    </source>
</evidence>
<gene>
    <name evidence="2" type="ORF">SAMN02745857_04166</name>
</gene>
<dbReference type="InterPro" id="IPR018740">
    <property type="entry name" value="DUF2282_membr"/>
</dbReference>
<dbReference type="EMBL" id="FWXD01000046">
    <property type="protein sequence ID" value="SMC29825.1"/>
    <property type="molecule type" value="Genomic_DNA"/>
</dbReference>